<dbReference type="EMBL" id="QPGL01000002">
    <property type="protein sequence ID" value="RCS70169.1"/>
    <property type="molecule type" value="Genomic_DNA"/>
</dbReference>
<dbReference type="RefSeq" id="WP_086959702.1">
    <property type="nucleotide sequence ID" value="NZ_FUKS01000013.1"/>
</dbReference>
<evidence type="ECO:0008006" key="3">
    <source>
        <dbReference type="Google" id="ProtNLM"/>
    </source>
</evidence>
<organism evidence="1 2">
    <name type="scientific">Vibrio casei</name>
    <dbReference type="NCBI Taxonomy" id="673372"/>
    <lineage>
        <taxon>Bacteria</taxon>
        <taxon>Pseudomonadati</taxon>
        <taxon>Pseudomonadota</taxon>
        <taxon>Gammaproteobacteria</taxon>
        <taxon>Vibrionales</taxon>
        <taxon>Vibrionaceae</taxon>
        <taxon>Vibrio</taxon>
    </lineage>
</organism>
<proteinExistence type="predicted"/>
<sequence>MYFTRESLATNRNTQSHWNDLWAVRNMMSANQEAMIAANRAHMTPEMLQANAAAGYAREFWQEVDRMVVTSREETIGMEILDDLMTIQTTLPIGKTVKSYNIGGNIAEDVSVSIDGQAPHSFDHTDYDSDGDPVPVFLAGFGVNWRHAAGLSSVGLDLVLDSQRAKMKVYNENLVSYLLDGKSTIIVDSKQGQGVRTHRNTKKVNLGASGVNIDLTTADQDQLITFFTTGAFATTATENYVTAYDVVWLSPQVMGNLSKPYNNGAVIQGTVKEEILRRGRIKEFRESFALMGNEFMGYERKQSSLTPLVGMNTGITPLPRPLPNTNYNFQILGAMGMQVKKDNAGRSGVIYGADMG</sequence>
<evidence type="ECO:0000313" key="2">
    <source>
        <dbReference type="Proteomes" id="UP000252479"/>
    </source>
</evidence>
<accession>A0A368LHD5</accession>
<keyword evidence="2" id="KW-1185">Reference proteome</keyword>
<evidence type="ECO:0000313" key="1">
    <source>
        <dbReference type="EMBL" id="RCS70169.1"/>
    </source>
</evidence>
<dbReference type="Proteomes" id="UP000252479">
    <property type="component" value="Unassembled WGS sequence"/>
</dbReference>
<gene>
    <name evidence="1" type="ORF">CIK83_11945</name>
</gene>
<dbReference type="InterPro" id="IPR046227">
    <property type="entry name" value="DUF6260"/>
</dbReference>
<name>A0A368LHD5_9VIBR</name>
<dbReference type="GeneID" id="303189632"/>
<dbReference type="Pfam" id="PF19774">
    <property type="entry name" value="DUF6260"/>
    <property type="match status" value="1"/>
</dbReference>
<reference evidence="1 2" key="1">
    <citation type="journal article" date="2017" name="Elife">
        <title>Extensive horizontal gene transfer in cheese-associated bacteria.</title>
        <authorList>
            <person name="Bonham K.S."/>
            <person name="Wolfe B.E."/>
            <person name="Dutton R.J."/>
        </authorList>
    </citation>
    <scope>NUCLEOTIDE SEQUENCE [LARGE SCALE GENOMIC DNA]</scope>
    <source>
        <strain evidence="1 2">JB196</strain>
    </source>
</reference>
<comment type="caution">
    <text evidence="1">The sequence shown here is derived from an EMBL/GenBank/DDBJ whole genome shotgun (WGS) entry which is preliminary data.</text>
</comment>
<dbReference type="AlphaFoldDB" id="A0A368LHD5"/>
<protein>
    <recommendedName>
        <fullName evidence="3">Coat protein</fullName>
    </recommendedName>
</protein>